<evidence type="ECO:0000256" key="1">
    <source>
        <dbReference type="SAM" id="MobiDB-lite"/>
    </source>
</evidence>
<protein>
    <submittedName>
        <fullName evidence="2">Uncharacterized protein</fullName>
    </submittedName>
</protein>
<feature type="compositionally biased region" description="Acidic residues" evidence="1">
    <location>
        <begin position="215"/>
        <end position="232"/>
    </location>
</feature>
<dbReference type="Proteomes" id="UP000663629">
    <property type="component" value="Chromosome 2"/>
</dbReference>
<name>A0ABX7JQS4_9RHOB</name>
<evidence type="ECO:0000313" key="3">
    <source>
        <dbReference type="Proteomes" id="UP000663629"/>
    </source>
</evidence>
<accession>A0ABX7JQS4</accession>
<sequence length="258" mass="28942">MTFRPHNSPDRVNPQTVENLNPGEIITIKIDMHKGRYRSADKDLNEPVFYEAPPGIVIYDHDIVHTGNNSATWWVKTVQAGAISFEHGVAAKLSEKIKEGMLGGKLTWKGAKLFEGDASANYSNFLKEFSALYRFRAHTNSSIHFRWNIRTKRGRYGAWIDSLAYVRLMRVNTTLDAARALQVIEFALASGTTEDLFSLMENVLGGKKTAKELDFQPDEVDPDLEPDLEVDTEVPPSRDICHDAPIPDTPEPISQNEG</sequence>
<evidence type="ECO:0000313" key="2">
    <source>
        <dbReference type="EMBL" id="QRZ15603.1"/>
    </source>
</evidence>
<keyword evidence="3" id="KW-1185">Reference proteome</keyword>
<reference evidence="2 3" key="1">
    <citation type="submission" date="2021-02" db="EMBL/GenBank/DDBJ databases">
        <title>Paracoccus methylovroum sp.nov., a new methanol and methylamine utilizing methylotrophic denitrifer.</title>
        <authorList>
            <person name="Timsy T."/>
            <person name="Behrendt U."/>
            <person name="Ulrich A."/>
            <person name="Spanner T."/>
            <person name="Foesel B.U."/>
            <person name="Horn M.A."/>
            <person name="Kolb S."/>
        </authorList>
    </citation>
    <scope>NUCLEOTIDE SEQUENCE [LARGE SCALE GENOMIC DNA]</scope>
    <source>
        <strain evidence="2 3">H4-D09</strain>
    </source>
</reference>
<proteinExistence type="predicted"/>
<gene>
    <name evidence="2" type="ORF">JWJ88_14835</name>
</gene>
<dbReference type="RefSeq" id="WP_205296547.1">
    <property type="nucleotide sequence ID" value="NZ_CP070371.1"/>
</dbReference>
<organism evidence="2 3">
    <name type="scientific">Paracoccus methylovorus</name>
    <dbReference type="NCBI Taxonomy" id="2812658"/>
    <lineage>
        <taxon>Bacteria</taxon>
        <taxon>Pseudomonadati</taxon>
        <taxon>Pseudomonadota</taxon>
        <taxon>Alphaproteobacteria</taxon>
        <taxon>Rhodobacterales</taxon>
        <taxon>Paracoccaceae</taxon>
        <taxon>Paracoccus</taxon>
    </lineage>
</organism>
<dbReference type="EMBL" id="CP070371">
    <property type="protein sequence ID" value="QRZ15603.1"/>
    <property type="molecule type" value="Genomic_DNA"/>
</dbReference>
<feature type="region of interest" description="Disordered" evidence="1">
    <location>
        <begin position="212"/>
        <end position="258"/>
    </location>
</feature>